<keyword evidence="4" id="KW-1185">Reference proteome</keyword>
<dbReference type="GeneID" id="37065196"/>
<reference evidence="3 4" key="1">
    <citation type="submission" date="2016-12" db="EMBL/GenBank/DDBJ databases">
        <title>The genomes of Aspergillus section Nigri reveals drivers in fungal speciation.</title>
        <authorList>
            <consortium name="DOE Joint Genome Institute"/>
            <person name="Vesth T.C."/>
            <person name="Nybo J."/>
            <person name="Theobald S."/>
            <person name="Brandl J."/>
            <person name="Frisvad J.C."/>
            <person name="Nielsen K.F."/>
            <person name="Lyhne E.K."/>
            <person name="Kogle M.E."/>
            <person name="Kuo A."/>
            <person name="Riley R."/>
            <person name="Clum A."/>
            <person name="Nolan M."/>
            <person name="Lipzen A."/>
            <person name="Salamov A."/>
            <person name="Henrissat B."/>
            <person name="Wiebenga A."/>
            <person name="De Vries R.P."/>
            <person name="Grigoriev I.V."/>
            <person name="Mortensen U.H."/>
            <person name="Andersen M.R."/>
            <person name="Baker S.E."/>
        </authorList>
    </citation>
    <scope>NUCLEOTIDE SEQUENCE [LARGE SCALE GENOMIC DNA]</scope>
    <source>
        <strain evidence="3 4">CBS 117.55</strain>
    </source>
</reference>
<proteinExistence type="predicted"/>
<evidence type="ECO:0000256" key="2">
    <source>
        <dbReference type="SAM" id="Phobius"/>
    </source>
</evidence>
<dbReference type="RefSeq" id="XP_025400788.1">
    <property type="nucleotide sequence ID" value="XM_025542959.1"/>
</dbReference>
<dbReference type="OrthoDB" id="5304367at2759"/>
<evidence type="ECO:0000313" key="4">
    <source>
        <dbReference type="Proteomes" id="UP000247233"/>
    </source>
</evidence>
<feature type="compositionally biased region" description="Low complexity" evidence="1">
    <location>
        <begin position="47"/>
        <end position="61"/>
    </location>
</feature>
<accession>A0A317WIE6</accession>
<keyword evidence="2" id="KW-1133">Transmembrane helix</keyword>
<keyword evidence="2" id="KW-0812">Transmembrane</keyword>
<dbReference type="AlphaFoldDB" id="A0A317WIE6"/>
<organism evidence="3 4">
    <name type="scientific">Aspergillus heteromorphus CBS 117.55</name>
    <dbReference type="NCBI Taxonomy" id="1448321"/>
    <lineage>
        <taxon>Eukaryota</taxon>
        <taxon>Fungi</taxon>
        <taxon>Dikarya</taxon>
        <taxon>Ascomycota</taxon>
        <taxon>Pezizomycotina</taxon>
        <taxon>Eurotiomycetes</taxon>
        <taxon>Eurotiomycetidae</taxon>
        <taxon>Eurotiales</taxon>
        <taxon>Aspergillaceae</taxon>
        <taxon>Aspergillus</taxon>
        <taxon>Aspergillus subgen. Circumdati</taxon>
    </lineage>
</organism>
<protein>
    <submittedName>
        <fullName evidence="3">Uncharacterized protein</fullName>
    </submittedName>
</protein>
<name>A0A317WIE6_9EURO</name>
<comment type="caution">
    <text evidence="3">The sequence shown here is derived from an EMBL/GenBank/DDBJ whole genome shotgun (WGS) entry which is preliminary data.</text>
</comment>
<dbReference type="Proteomes" id="UP000247233">
    <property type="component" value="Unassembled WGS sequence"/>
</dbReference>
<evidence type="ECO:0000256" key="1">
    <source>
        <dbReference type="SAM" id="MobiDB-lite"/>
    </source>
</evidence>
<feature type="compositionally biased region" description="Low complexity" evidence="1">
    <location>
        <begin position="72"/>
        <end position="90"/>
    </location>
</feature>
<dbReference type="EMBL" id="MSFL01000008">
    <property type="protein sequence ID" value="PWY86236.1"/>
    <property type="molecule type" value="Genomic_DNA"/>
</dbReference>
<feature type="transmembrane region" description="Helical" evidence="2">
    <location>
        <begin position="16"/>
        <end position="34"/>
    </location>
</feature>
<gene>
    <name evidence="3" type="ORF">BO70DRAFT_361065</name>
</gene>
<feature type="region of interest" description="Disordered" evidence="1">
    <location>
        <begin position="43"/>
        <end position="90"/>
    </location>
</feature>
<keyword evidence="2" id="KW-0472">Membrane</keyword>
<dbReference type="VEuPathDB" id="FungiDB:BO70DRAFT_361065"/>
<evidence type="ECO:0000313" key="3">
    <source>
        <dbReference type="EMBL" id="PWY86236.1"/>
    </source>
</evidence>
<sequence>MAKANGNTLGRSSGSLNAPIAAFTMALILGSYCISSIRTARREAQSAPTVGTTSTATTAARAKTDSQNAWVQQALEESQSQSQNQGAKKN</sequence>